<name>A0A371D3F1_9APHY</name>
<organism evidence="3 4">
    <name type="scientific">Lentinus brumalis</name>
    <dbReference type="NCBI Taxonomy" id="2498619"/>
    <lineage>
        <taxon>Eukaryota</taxon>
        <taxon>Fungi</taxon>
        <taxon>Dikarya</taxon>
        <taxon>Basidiomycota</taxon>
        <taxon>Agaricomycotina</taxon>
        <taxon>Agaricomycetes</taxon>
        <taxon>Polyporales</taxon>
        <taxon>Polyporaceae</taxon>
        <taxon>Lentinus</taxon>
    </lineage>
</organism>
<gene>
    <name evidence="3" type="ORF">OH76DRAFT_1558098</name>
    <name evidence="2" type="ORF">OH76DRAFT_1562350</name>
</gene>
<dbReference type="AlphaFoldDB" id="A0A371D3F1"/>
<dbReference type="Proteomes" id="UP000256964">
    <property type="component" value="Unassembled WGS sequence"/>
</dbReference>
<feature type="region of interest" description="Disordered" evidence="1">
    <location>
        <begin position="25"/>
        <end position="48"/>
    </location>
</feature>
<evidence type="ECO:0000313" key="4">
    <source>
        <dbReference type="Proteomes" id="UP000256964"/>
    </source>
</evidence>
<evidence type="ECO:0000313" key="2">
    <source>
        <dbReference type="EMBL" id="RDX39653.1"/>
    </source>
</evidence>
<feature type="compositionally biased region" description="Low complexity" evidence="1">
    <location>
        <begin position="28"/>
        <end position="45"/>
    </location>
</feature>
<dbReference type="EMBL" id="KZ857422">
    <property type="protein sequence ID" value="RDX47064.1"/>
    <property type="molecule type" value="Genomic_DNA"/>
</dbReference>
<keyword evidence="4" id="KW-1185">Reference proteome</keyword>
<dbReference type="EMBL" id="KZ857695">
    <property type="protein sequence ID" value="RDX39653.1"/>
    <property type="molecule type" value="Genomic_DNA"/>
</dbReference>
<reference evidence="3 4" key="1">
    <citation type="journal article" date="2018" name="Biotechnol. Biofuels">
        <title>Integrative visual omics of the white-rot fungus Polyporus brumalis exposes the biotechnological potential of its oxidative enzymes for delignifying raw plant biomass.</title>
        <authorList>
            <person name="Miyauchi S."/>
            <person name="Rancon A."/>
            <person name="Drula E."/>
            <person name="Hage H."/>
            <person name="Chaduli D."/>
            <person name="Favel A."/>
            <person name="Grisel S."/>
            <person name="Henrissat B."/>
            <person name="Herpoel-Gimbert I."/>
            <person name="Ruiz-Duenas F.J."/>
            <person name="Chevret D."/>
            <person name="Hainaut M."/>
            <person name="Lin J."/>
            <person name="Wang M."/>
            <person name="Pangilinan J."/>
            <person name="Lipzen A."/>
            <person name="Lesage-Meessen L."/>
            <person name="Navarro D."/>
            <person name="Riley R."/>
            <person name="Grigoriev I.V."/>
            <person name="Zhou S."/>
            <person name="Raouche S."/>
            <person name="Rosso M.N."/>
        </authorList>
    </citation>
    <scope>NUCLEOTIDE SEQUENCE [LARGE SCALE GENOMIC DNA]</scope>
    <source>
        <strain evidence="3 4">BRFM 1820</strain>
    </source>
</reference>
<proteinExistence type="predicted"/>
<evidence type="ECO:0000313" key="3">
    <source>
        <dbReference type="EMBL" id="RDX47064.1"/>
    </source>
</evidence>
<sequence length="188" mass="20669">MAARGLTRSFDLGCDNLLHRRLTHARSRSLPPSALPPTRSSSTPTHCSLNGRETHFHAQLAQRQRFVGCIAQTRLCLPRNCYLPSTLHPARRALRHPKIPDRPPSTSLVRSLAVCVHNTLPLGSTAISNQGAAQAKYAVVAPKGLRRQPTERVGEARALQKKSTELRVKQYTQLTEASSQRAQRSGSA</sequence>
<accession>A0A371D3F1</accession>
<protein>
    <submittedName>
        <fullName evidence="3">Uncharacterized protein</fullName>
    </submittedName>
</protein>
<evidence type="ECO:0000256" key="1">
    <source>
        <dbReference type="SAM" id="MobiDB-lite"/>
    </source>
</evidence>